<keyword evidence="1" id="KW-0472">Membrane</keyword>
<name>A0A0J7JE06_9GAMM</name>
<organism evidence="2 3">
    <name type="scientific">Marinobacter subterrani</name>
    <dbReference type="NCBI Taxonomy" id="1658765"/>
    <lineage>
        <taxon>Bacteria</taxon>
        <taxon>Pseudomonadati</taxon>
        <taxon>Pseudomonadota</taxon>
        <taxon>Gammaproteobacteria</taxon>
        <taxon>Pseudomonadales</taxon>
        <taxon>Marinobacteraceae</taxon>
        <taxon>Marinobacter</taxon>
    </lineage>
</organism>
<dbReference type="OrthoDB" id="6368787at2"/>
<dbReference type="AlphaFoldDB" id="A0A0J7JE06"/>
<feature type="transmembrane region" description="Helical" evidence="1">
    <location>
        <begin position="35"/>
        <end position="55"/>
    </location>
</feature>
<keyword evidence="1" id="KW-0812">Transmembrane</keyword>
<evidence type="ECO:0000256" key="1">
    <source>
        <dbReference type="SAM" id="Phobius"/>
    </source>
</evidence>
<sequence length="144" mass="15285">MITKTILNFTGLYAAFQLCIITIGEVFNIEMNSGVQIGAMIGAAYGAMAASVSAFGRAPTLRENWIMSVSVNISALVVSFISLIALLFLSADAPAIGDVMLVVSELPLGILMIGFVVAILLQTLVCLLIFGKVARRYITKLNLA</sequence>
<dbReference type="NCBIfam" id="NF038216">
    <property type="entry name" value="ABZJ_00895_fam"/>
    <property type="match status" value="1"/>
</dbReference>
<protein>
    <submittedName>
        <fullName evidence="2">Uncharacterized protein</fullName>
    </submittedName>
</protein>
<dbReference type="InterPro" id="IPR047730">
    <property type="entry name" value="ABZJ_00895-like"/>
</dbReference>
<comment type="caution">
    <text evidence="2">The sequence shown here is derived from an EMBL/GenBank/DDBJ whole genome shotgun (WGS) entry which is preliminary data.</text>
</comment>
<dbReference type="RefSeq" id="WP_048496107.1">
    <property type="nucleotide sequence ID" value="NZ_LFBU01000001.1"/>
</dbReference>
<proteinExistence type="predicted"/>
<feature type="transmembrane region" description="Helical" evidence="1">
    <location>
        <begin position="109"/>
        <end position="130"/>
    </location>
</feature>
<evidence type="ECO:0000313" key="3">
    <source>
        <dbReference type="Proteomes" id="UP000036102"/>
    </source>
</evidence>
<dbReference type="Proteomes" id="UP000036102">
    <property type="component" value="Unassembled WGS sequence"/>
</dbReference>
<evidence type="ECO:0000313" key="2">
    <source>
        <dbReference type="EMBL" id="KMQ76089.1"/>
    </source>
</evidence>
<reference evidence="2 3" key="1">
    <citation type="submission" date="2015-06" db="EMBL/GenBank/DDBJ databases">
        <title>Marinobacter subterrani, a genetically tractable neutrophilic iron-oxidizing strain isolated from the Soudan Iron Mine.</title>
        <authorList>
            <person name="Bonis B.M."/>
            <person name="Gralnick J.A."/>
        </authorList>
    </citation>
    <scope>NUCLEOTIDE SEQUENCE [LARGE SCALE GENOMIC DNA]</scope>
    <source>
        <strain evidence="2 3">JG233</strain>
    </source>
</reference>
<gene>
    <name evidence="2" type="ORF">Msub_12298</name>
</gene>
<accession>A0A0J7JE06</accession>
<dbReference type="PATRIC" id="fig|1658765.3.peg.2313"/>
<feature type="transmembrane region" description="Helical" evidence="1">
    <location>
        <begin position="12"/>
        <end position="29"/>
    </location>
</feature>
<keyword evidence="3" id="KW-1185">Reference proteome</keyword>
<dbReference type="EMBL" id="LFBU01000001">
    <property type="protein sequence ID" value="KMQ76089.1"/>
    <property type="molecule type" value="Genomic_DNA"/>
</dbReference>
<keyword evidence="1" id="KW-1133">Transmembrane helix</keyword>
<feature type="transmembrane region" description="Helical" evidence="1">
    <location>
        <begin position="67"/>
        <end position="89"/>
    </location>
</feature>